<dbReference type="VEuPathDB" id="FungiDB:BO83DRAFT_43475"/>
<name>A0A317VCC2_ASPEC</name>
<protein>
    <submittedName>
        <fullName evidence="1">Uncharacterized protein</fullName>
    </submittedName>
</protein>
<reference evidence="1" key="1">
    <citation type="submission" date="2016-12" db="EMBL/GenBank/DDBJ databases">
        <title>The genomes of Aspergillus section Nigri reveals drivers in fungal speciation.</title>
        <authorList>
            <consortium name="DOE Joint Genome Institute"/>
            <person name="Vesth T.C."/>
            <person name="Nybo J."/>
            <person name="Theobald S."/>
            <person name="Brandl J."/>
            <person name="Frisvad J.C."/>
            <person name="Nielsen K.F."/>
            <person name="Lyhne E.K."/>
            <person name="Kogle M.E."/>
            <person name="Kuo A."/>
            <person name="Riley R."/>
            <person name="Clum A."/>
            <person name="Nolan M."/>
            <person name="Lipzen A."/>
            <person name="Salamov A."/>
            <person name="Henrissat B."/>
            <person name="Wiebenga A."/>
            <person name="De vries R.P."/>
            <person name="Grigoriev I.V."/>
            <person name="Mortensen U.H."/>
            <person name="Andersen M.R."/>
            <person name="Baker S.E."/>
        </authorList>
    </citation>
    <scope>NUCLEOTIDE SEQUENCE</scope>
    <source>
        <strain evidence="1">CBS 122712</strain>
    </source>
</reference>
<evidence type="ECO:0000313" key="2">
    <source>
        <dbReference type="Proteomes" id="UP000246171"/>
    </source>
</evidence>
<dbReference type="AlphaFoldDB" id="A0A317VCC2"/>
<gene>
    <name evidence="1" type="ORF">BO83DRAFT_43475</name>
</gene>
<dbReference type="RefSeq" id="XP_025387481.1">
    <property type="nucleotide sequence ID" value="XM_025535830.1"/>
</dbReference>
<dbReference type="GeneID" id="37057792"/>
<evidence type="ECO:0000313" key="1">
    <source>
        <dbReference type="EMBL" id="PWY71886.1"/>
    </source>
</evidence>
<organism evidence="1 2">
    <name type="scientific">Aspergillus eucalypticola (strain CBS 122712 / IBT 29274)</name>
    <dbReference type="NCBI Taxonomy" id="1448314"/>
    <lineage>
        <taxon>Eukaryota</taxon>
        <taxon>Fungi</taxon>
        <taxon>Dikarya</taxon>
        <taxon>Ascomycota</taxon>
        <taxon>Pezizomycotina</taxon>
        <taxon>Eurotiomycetes</taxon>
        <taxon>Eurotiomycetidae</taxon>
        <taxon>Eurotiales</taxon>
        <taxon>Aspergillaceae</taxon>
        <taxon>Aspergillus</taxon>
        <taxon>Aspergillus subgen. Circumdati</taxon>
    </lineage>
</organism>
<accession>A0A317VCC2</accession>
<sequence length="160" mass="18411">MRSHRCKMKASHWPDADRITNWADNVWLQSAHHLVNIVLEASMKVGSLTQATLMPLAEDYSCPIAGHPPTAFAPSLGLLKELFLFGLQNILCYQQCRHLYLYRFLLLERYKKRGKHTMHLHLLSRSVRVYLHAYRPSSTSRFSVPKNEVCRLSSLLGPPI</sequence>
<keyword evidence="2" id="KW-1185">Reference proteome</keyword>
<dbReference type="EMBL" id="MSFU01000014">
    <property type="protein sequence ID" value="PWY71886.1"/>
    <property type="molecule type" value="Genomic_DNA"/>
</dbReference>
<dbReference type="Proteomes" id="UP000246171">
    <property type="component" value="Unassembled WGS sequence"/>
</dbReference>
<comment type="caution">
    <text evidence="1">The sequence shown here is derived from an EMBL/GenBank/DDBJ whole genome shotgun (WGS) entry which is preliminary data.</text>
</comment>
<proteinExistence type="predicted"/>